<proteinExistence type="predicted"/>
<gene>
    <name evidence="2" type="ORF">CLH62_07215</name>
</gene>
<feature type="transmembrane region" description="Helical" evidence="1">
    <location>
        <begin position="57"/>
        <end position="79"/>
    </location>
</feature>
<evidence type="ECO:0000313" key="3">
    <source>
        <dbReference type="Proteomes" id="UP000229044"/>
    </source>
</evidence>
<feature type="transmembrane region" description="Helical" evidence="1">
    <location>
        <begin position="20"/>
        <end position="41"/>
    </location>
</feature>
<keyword evidence="1" id="KW-1133">Transmembrane helix</keyword>
<sequence>MPYSGSQSKASSGSVVPVIWYLLNLLALPVIGFAVLVWLFMGSDQAPSLRRAHTRAAVFMSMIGAVVIFSGVGAFWLLFGNTGNFWTGAIVWAIVLHTSFVLWGIISLAQAVSDKPPYFPRRFL</sequence>
<feature type="transmembrane region" description="Helical" evidence="1">
    <location>
        <begin position="85"/>
        <end position="112"/>
    </location>
</feature>
<reference evidence="2 3" key="1">
    <citation type="submission" date="2017-09" db="EMBL/GenBank/DDBJ databases">
        <title>The draft genome sequences of Marinobacter guineae M3B.</title>
        <authorList>
            <person name="Cao J."/>
        </authorList>
    </citation>
    <scope>NUCLEOTIDE SEQUENCE [LARGE SCALE GENOMIC DNA]</scope>
    <source>
        <strain evidence="2 3">M3B</strain>
    </source>
</reference>
<keyword evidence="1" id="KW-0812">Transmembrane</keyword>
<keyword evidence="1" id="KW-0472">Membrane</keyword>
<accession>A0A2G1VKP8</accession>
<evidence type="ECO:0008006" key="4">
    <source>
        <dbReference type="Google" id="ProtNLM"/>
    </source>
</evidence>
<organism evidence="2 3">
    <name type="scientific">Marinobacter guineae</name>
    <dbReference type="NCBI Taxonomy" id="432303"/>
    <lineage>
        <taxon>Bacteria</taxon>
        <taxon>Pseudomonadati</taxon>
        <taxon>Pseudomonadota</taxon>
        <taxon>Gammaproteobacteria</taxon>
        <taxon>Pseudomonadales</taxon>
        <taxon>Marinobacteraceae</taxon>
        <taxon>Marinobacter</taxon>
    </lineage>
</organism>
<dbReference type="EMBL" id="NTFI01000001">
    <property type="protein sequence ID" value="PHQ27352.1"/>
    <property type="molecule type" value="Genomic_DNA"/>
</dbReference>
<evidence type="ECO:0000256" key="1">
    <source>
        <dbReference type="SAM" id="Phobius"/>
    </source>
</evidence>
<dbReference type="AlphaFoldDB" id="A0A2G1VKP8"/>
<name>A0A2G1VKP8_9GAMM</name>
<comment type="caution">
    <text evidence="2">The sequence shown here is derived from an EMBL/GenBank/DDBJ whole genome shotgun (WGS) entry which is preliminary data.</text>
</comment>
<dbReference type="OrthoDB" id="6367262at2"/>
<dbReference type="Proteomes" id="UP000229044">
    <property type="component" value="Unassembled WGS sequence"/>
</dbReference>
<protein>
    <recommendedName>
        <fullName evidence="4">DUF4870 domain-containing protein</fullName>
    </recommendedName>
</protein>
<keyword evidence="3" id="KW-1185">Reference proteome</keyword>
<evidence type="ECO:0000313" key="2">
    <source>
        <dbReference type="EMBL" id="PHQ27352.1"/>
    </source>
</evidence>